<organism evidence="1 2">
    <name type="scientific">Dokdonella ginsengisoli</name>
    <dbReference type="NCBI Taxonomy" id="363846"/>
    <lineage>
        <taxon>Bacteria</taxon>
        <taxon>Pseudomonadati</taxon>
        <taxon>Pseudomonadota</taxon>
        <taxon>Gammaproteobacteria</taxon>
        <taxon>Lysobacterales</taxon>
        <taxon>Rhodanobacteraceae</taxon>
        <taxon>Dokdonella</taxon>
    </lineage>
</organism>
<dbReference type="RefSeq" id="WP_380022427.1">
    <property type="nucleotide sequence ID" value="NZ_JBHSHD010000015.1"/>
</dbReference>
<evidence type="ECO:0000313" key="2">
    <source>
        <dbReference type="Proteomes" id="UP001595886"/>
    </source>
</evidence>
<name>A0ABV9R2Z6_9GAMM</name>
<accession>A0ABV9R2Z6</accession>
<proteinExistence type="predicted"/>
<comment type="caution">
    <text evidence="1">The sequence shown here is derived from an EMBL/GenBank/DDBJ whole genome shotgun (WGS) entry which is preliminary data.</text>
</comment>
<reference evidence="2" key="1">
    <citation type="journal article" date="2019" name="Int. J. Syst. Evol. Microbiol.">
        <title>The Global Catalogue of Microorganisms (GCM) 10K type strain sequencing project: providing services to taxonomists for standard genome sequencing and annotation.</title>
        <authorList>
            <consortium name="The Broad Institute Genomics Platform"/>
            <consortium name="The Broad Institute Genome Sequencing Center for Infectious Disease"/>
            <person name="Wu L."/>
            <person name="Ma J."/>
        </authorList>
    </citation>
    <scope>NUCLEOTIDE SEQUENCE [LARGE SCALE GENOMIC DNA]</scope>
    <source>
        <strain evidence="2">CCUG 30340</strain>
    </source>
</reference>
<keyword evidence="2" id="KW-1185">Reference proteome</keyword>
<gene>
    <name evidence="1" type="ORF">ACFO6Q_17610</name>
</gene>
<sequence>MSIRAPDLPGLTSLNLPQGAGVAQGGVAGLGDVRGVDASAASAAFDGEAVLAADVWEGGASRTLPQSSPSAYAHGPDLIANVERDVNYILAALP</sequence>
<protein>
    <submittedName>
        <fullName evidence="1">Uncharacterized protein</fullName>
    </submittedName>
</protein>
<dbReference type="Proteomes" id="UP001595886">
    <property type="component" value="Unassembled WGS sequence"/>
</dbReference>
<dbReference type="EMBL" id="JBHSHD010000015">
    <property type="protein sequence ID" value="MFC4822147.1"/>
    <property type="molecule type" value="Genomic_DNA"/>
</dbReference>
<evidence type="ECO:0000313" key="1">
    <source>
        <dbReference type="EMBL" id="MFC4822147.1"/>
    </source>
</evidence>